<keyword evidence="6" id="KW-0418">Kinase</keyword>
<evidence type="ECO:0000256" key="6">
    <source>
        <dbReference type="ARBA" id="ARBA00022777"/>
    </source>
</evidence>
<dbReference type="Gene3D" id="1.10.287.130">
    <property type="match status" value="1"/>
</dbReference>
<dbReference type="GO" id="GO:0000155">
    <property type="term" value="F:phosphorelay sensor kinase activity"/>
    <property type="evidence" value="ECO:0007669"/>
    <property type="project" value="InterPro"/>
</dbReference>
<evidence type="ECO:0000256" key="8">
    <source>
        <dbReference type="ARBA" id="ARBA00039401"/>
    </source>
</evidence>
<organism evidence="11 12">
    <name type="scientific">Labedaea rhizosphaerae</name>
    <dbReference type="NCBI Taxonomy" id="598644"/>
    <lineage>
        <taxon>Bacteria</taxon>
        <taxon>Bacillati</taxon>
        <taxon>Actinomycetota</taxon>
        <taxon>Actinomycetes</taxon>
        <taxon>Pseudonocardiales</taxon>
        <taxon>Pseudonocardiaceae</taxon>
        <taxon>Labedaea</taxon>
    </lineage>
</organism>
<dbReference type="GO" id="GO:0016036">
    <property type="term" value="P:cellular response to phosphate starvation"/>
    <property type="evidence" value="ECO:0007669"/>
    <property type="project" value="TreeGrafter"/>
</dbReference>
<evidence type="ECO:0000259" key="10">
    <source>
        <dbReference type="PROSITE" id="PS50109"/>
    </source>
</evidence>
<evidence type="ECO:0000313" key="12">
    <source>
        <dbReference type="Proteomes" id="UP000295444"/>
    </source>
</evidence>
<dbReference type="InterPro" id="IPR005467">
    <property type="entry name" value="His_kinase_dom"/>
</dbReference>
<evidence type="ECO:0000256" key="1">
    <source>
        <dbReference type="ARBA" id="ARBA00000085"/>
    </source>
</evidence>
<comment type="subcellular location">
    <subcellularLocation>
        <location evidence="2">Cell membrane</location>
    </subcellularLocation>
</comment>
<dbReference type="RefSeq" id="WP_166658981.1">
    <property type="nucleotide sequence ID" value="NZ_SNXZ01000001.1"/>
</dbReference>
<dbReference type="Gene3D" id="3.30.565.10">
    <property type="entry name" value="Histidine kinase-like ATPase, C-terminal domain"/>
    <property type="match status" value="1"/>
</dbReference>
<evidence type="ECO:0000256" key="5">
    <source>
        <dbReference type="ARBA" id="ARBA00022679"/>
    </source>
</evidence>
<dbReference type="SUPFAM" id="SSF47384">
    <property type="entry name" value="Homodimeric domain of signal transducing histidine kinase"/>
    <property type="match status" value="1"/>
</dbReference>
<dbReference type="PROSITE" id="PS50109">
    <property type="entry name" value="HIS_KIN"/>
    <property type="match status" value="1"/>
</dbReference>
<dbReference type="AlphaFoldDB" id="A0A4R6SKG0"/>
<dbReference type="PANTHER" id="PTHR45453">
    <property type="entry name" value="PHOSPHATE REGULON SENSOR PROTEIN PHOR"/>
    <property type="match status" value="1"/>
</dbReference>
<dbReference type="GO" id="GO:0004721">
    <property type="term" value="F:phosphoprotein phosphatase activity"/>
    <property type="evidence" value="ECO:0007669"/>
    <property type="project" value="TreeGrafter"/>
</dbReference>
<dbReference type="Pfam" id="PF00512">
    <property type="entry name" value="HisKA"/>
    <property type="match status" value="1"/>
</dbReference>
<name>A0A4R6SKG0_LABRH</name>
<dbReference type="InterPro" id="IPR036097">
    <property type="entry name" value="HisK_dim/P_sf"/>
</dbReference>
<keyword evidence="5" id="KW-0808">Transferase</keyword>
<comment type="caution">
    <text evidence="11">The sequence shown here is derived from an EMBL/GenBank/DDBJ whole genome shotgun (WGS) entry which is preliminary data.</text>
</comment>
<keyword evidence="9" id="KW-0812">Transmembrane</keyword>
<reference evidence="11 12" key="1">
    <citation type="submission" date="2019-03" db="EMBL/GenBank/DDBJ databases">
        <title>Genomic Encyclopedia of Type Strains, Phase IV (KMG-IV): sequencing the most valuable type-strain genomes for metagenomic binning, comparative biology and taxonomic classification.</title>
        <authorList>
            <person name="Goeker M."/>
        </authorList>
    </citation>
    <scope>NUCLEOTIDE SEQUENCE [LARGE SCALE GENOMIC DNA]</scope>
    <source>
        <strain evidence="11 12">DSM 45361</strain>
    </source>
</reference>
<proteinExistence type="predicted"/>
<dbReference type="PANTHER" id="PTHR45453:SF1">
    <property type="entry name" value="PHOSPHATE REGULON SENSOR PROTEIN PHOR"/>
    <property type="match status" value="1"/>
</dbReference>
<sequence>MIDIHEPWSAIFEHVLAILPVVLGLVLPVVLLGALVLRWVRMRSLATTMTALVLVPVAALLAGVVGVSGFMFTPMLTTIVLICVLVCLVTVPIAVVFGRMIAKRSVWEREARERERALEASRRELVAWISHDLRSPLAGIRAMAEALADGVVAQPREVAGYANRIGTETRRLSGMVDDLFELSRITAGALQLTLSEVALQDVVSDALSAQVPVANRKRVRVMANAQAWPVVLGSDPELTRVVNNLVSNAIRHTPPDGTVAVQIGVEGGQAVLAVDDGCGGIPEGELTRVFDVAFRGTPARTPGGDQPAGAGLGLAIAKGLVEAHHGRIHALNRGPGCRFEVRLPLATV</sequence>
<dbReference type="SMART" id="SM00387">
    <property type="entry name" value="HATPase_c"/>
    <property type="match status" value="1"/>
</dbReference>
<keyword evidence="9" id="KW-0472">Membrane</keyword>
<dbReference type="EMBL" id="SNXZ01000001">
    <property type="protein sequence ID" value="TDQ04341.1"/>
    <property type="molecule type" value="Genomic_DNA"/>
</dbReference>
<evidence type="ECO:0000256" key="4">
    <source>
        <dbReference type="ARBA" id="ARBA00022553"/>
    </source>
</evidence>
<dbReference type="InterPro" id="IPR003594">
    <property type="entry name" value="HATPase_dom"/>
</dbReference>
<feature type="transmembrane region" description="Helical" evidence="9">
    <location>
        <begin position="15"/>
        <end position="37"/>
    </location>
</feature>
<dbReference type="SUPFAM" id="SSF55874">
    <property type="entry name" value="ATPase domain of HSP90 chaperone/DNA topoisomerase II/histidine kinase"/>
    <property type="match status" value="1"/>
</dbReference>
<dbReference type="CDD" id="cd00075">
    <property type="entry name" value="HATPase"/>
    <property type="match status" value="1"/>
</dbReference>
<dbReference type="CDD" id="cd00082">
    <property type="entry name" value="HisKA"/>
    <property type="match status" value="1"/>
</dbReference>
<dbReference type="InterPro" id="IPR050351">
    <property type="entry name" value="BphY/WalK/GraS-like"/>
</dbReference>
<keyword evidence="12" id="KW-1185">Reference proteome</keyword>
<comment type="catalytic activity">
    <reaction evidence="1">
        <text>ATP + protein L-histidine = ADP + protein N-phospho-L-histidine.</text>
        <dbReference type="EC" id="2.7.13.3"/>
    </reaction>
</comment>
<protein>
    <recommendedName>
        <fullName evidence="8">Sensor-like histidine kinase SenX3</fullName>
        <ecNumber evidence="3">2.7.13.3</ecNumber>
    </recommendedName>
</protein>
<dbReference type="PRINTS" id="PR00344">
    <property type="entry name" value="BCTRLSENSOR"/>
</dbReference>
<dbReference type="InterPro" id="IPR036890">
    <property type="entry name" value="HATPase_C_sf"/>
</dbReference>
<dbReference type="Pfam" id="PF02518">
    <property type="entry name" value="HATPase_c"/>
    <property type="match status" value="1"/>
</dbReference>
<dbReference type="GO" id="GO:0005886">
    <property type="term" value="C:plasma membrane"/>
    <property type="evidence" value="ECO:0007669"/>
    <property type="project" value="UniProtKB-SubCell"/>
</dbReference>
<gene>
    <name evidence="11" type="ORF">EV186_101286</name>
</gene>
<evidence type="ECO:0000256" key="9">
    <source>
        <dbReference type="SAM" id="Phobius"/>
    </source>
</evidence>
<evidence type="ECO:0000256" key="3">
    <source>
        <dbReference type="ARBA" id="ARBA00012438"/>
    </source>
</evidence>
<feature type="domain" description="Histidine kinase" evidence="10">
    <location>
        <begin position="128"/>
        <end position="347"/>
    </location>
</feature>
<dbReference type="InterPro" id="IPR004358">
    <property type="entry name" value="Sig_transdc_His_kin-like_C"/>
</dbReference>
<evidence type="ECO:0000256" key="7">
    <source>
        <dbReference type="ARBA" id="ARBA00023012"/>
    </source>
</evidence>
<keyword evidence="4" id="KW-0597">Phosphoprotein</keyword>
<accession>A0A4R6SKG0</accession>
<keyword evidence="7" id="KW-0902">Two-component regulatory system</keyword>
<feature type="transmembrane region" description="Helical" evidence="9">
    <location>
        <begin position="49"/>
        <end position="72"/>
    </location>
</feature>
<dbReference type="SMART" id="SM00388">
    <property type="entry name" value="HisKA"/>
    <property type="match status" value="1"/>
</dbReference>
<dbReference type="InterPro" id="IPR003661">
    <property type="entry name" value="HisK_dim/P_dom"/>
</dbReference>
<evidence type="ECO:0000313" key="11">
    <source>
        <dbReference type="EMBL" id="TDQ04341.1"/>
    </source>
</evidence>
<keyword evidence="9" id="KW-1133">Transmembrane helix</keyword>
<dbReference type="Proteomes" id="UP000295444">
    <property type="component" value="Unassembled WGS sequence"/>
</dbReference>
<feature type="transmembrane region" description="Helical" evidence="9">
    <location>
        <begin position="78"/>
        <end position="102"/>
    </location>
</feature>
<dbReference type="EC" id="2.7.13.3" evidence="3"/>
<evidence type="ECO:0000256" key="2">
    <source>
        <dbReference type="ARBA" id="ARBA00004236"/>
    </source>
</evidence>